<comment type="subcellular location">
    <subcellularLocation>
        <location evidence="1">Endomembrane system</location>
        <topology evidence="1">Multi-pass membrane protein</topology>
    </subcellularLocation>
</comment>
<evidence type="ECO:0000256" key="3">
    <source>
        <dbReference type="ARBA" id="ARBA00022692"/>
    </source>
</evidence>
<feature type="transmembrane region" description="Helical" evidence="6">
    <location>
        <begin position="207"/>
        <end position="229"/>
    </location>
</feature>
<dbReference type="EMBL" id="JARRAG010000002">
    <property type="protein sequence ID" value="MDG3005422.1"/>
    <property type="molecule type" value="Genomic_DNA"/>
</dbReference>
<dbReference type="PROSITE" id="PS50850">
    <property type="entry name" value="MFS"/>
    <property type="match status" value="1"/>
</dbReference>
<evidence type="ECO:0000259" key="7">
    <source>
        <dbReference type="PROSITE" id="PS50850"/>
    </source>
</evidence>
<evidence type="ECO:0000313" key="9">
    <source>
        <dbReference type="Proteomes" id="UP001216907"/>
    </source>
</evidence>
<feature type="transmembrane region" description="Helical" evidence="6">
    <location>
        <begin position="241"/>
        <end position="265"/>
    </location>
</feature>
<feature type="transmembrane region" description="Helical" evidence="6">
    <location>
        <begin position="87"/>
        <end position="107"/>
    </location>
</feature>
<feature type="transmembrane region" description="Helical" evidence="6">
    <location>
        <begin position="343"/>
        <end position="362"/>
    </location>
</feature>
<evidence type="ECO:0000256" key="1">
    <source>
        <dbReference type="ARBA" id="ARBA00004127"/>
    </source>
</evidence>
<feature type="transmembrane region" description="Helical" evidence="6">
    <location>
        <begin position="368"/>
        <end position="390"/>
    </location>
</feature>
<feature type="transmembrane region" description="Helical" evidence="6">
    <location>
        <begin position="20"/>
        <end position="39"/>
    </location>
</feature>
<evidence type="ECO:0000256" key="2">
    <source>
        <dbReference type="ARBA" id="ARBA00022448"/>
    </source>
</evidence>
<evidence type="ECO:0000256" key="5">
    <source>
        <dbReference type="ARBA" id="ARBA00023136"/>
    </source>
</evidence>
<reference evidence="8 9" key="1">
    <citation type="submission" date="2023-03" db="EMBL/GenBank/DDBJ databases">
        <title>Paludisphaera mucosa sp. nov. a novel planctomycete from northern fen.</title>
        <authorList>
            <person name="Ivanova A."/>
        </authorList>
    </citation>
    <scope>NUCLEOTIDE SEQUENCE [LARGE SCALE GENOMIC DNA]</scope>
    <source>
        <strain evidence="8 9">Pla2</strain>
    </source>
</reference>
<sequence>MSQVVAREPTTTVSVERQRVFAALAVVPILATVYQTIVLTDVTADVIRKGIEADSYQMIWTNLAWALATLYGIFLGMWGMARFGQRLSLCVGLVLFALGNLLCGSAIDVATMSGAKVVEGIGKGVTIVLCRSILYHQFDRALLVAVGFYGVGAYSTRNVTPLVTAYVNDWLSWRWIFWINVPIAALAIPMVLRFIRPDRAAVPRSLRIDWVGVTLFAAWVSCLLFAFGWYRKWGGWTSNEFAVTATLCLLLPIATVAWVGSGLSADEHLRRILRVRTYVLAMGVRGLLLLNISAVLAVLSKYMTELRDYPREVAGWVLAPASLMMAASTLLTTYFHRRNMRHIWLLAGVLGSAGCVWCLSSIDNFTPKGHIATILAFWGLFLGLLPPVFLTDEVESLEPKDALYAGGLAIVCIITMLLIIPVATSTTISAWSDRALDSQRLNLRGDRVVVREAQARLADEYRRRGLAGPDQAALIGTTLAAFAKTESVARGIQDGLKFLSLVMLGLGLTLASLRCISPPRQNLIPDPQHRVA</sequence>
<feature type="transmembrane region" description="Helical" evidence="6">
    <location>
        <begin position="313"/>
        <end position="331"/>
    </location>
</feature>
<feature type="transmembrane region" description="Helical" evidence="6">
    <location>
        <begin position="175"/>
        <end position="195"/>
    </location>
</feature>
<dbReference type="PANTHER" id="PTHR23501:SF191">
    <property type="entry name" value="VACUOLAR BASIC AMINO ACID TRANSPORTER 4"/>
    <property type="match status" value="1"/>
</dbReference>
<dbReference type="InterPro" id="IPR036259">
    <property type="entry name" value="MFS_trans_sf"/>
</dbReference>
<proteinExistence type="predicted"/>
<dbReference type="Pfam" id="PF07690">
    <property type="entry name" value="MFS_1"/>
    <property type="match status" value="1"/>
</dbReference>
<comment type="caution">
    <text evidence="8">The sequence shown here is derived from an EMBL/GenBank/DDBJ whole genome shotgun (WGS) entry which is preliminary data.</text>
</comment>
<feature type="transmembrane region" description="Helical" evidence="6">
    <location>
        <begin position="59"/>
        <end position="80"/>
    </location>
</feature>
<dbReference type="Gene3D" id="1.20.1720.10">
    <property type="entry name" value="Multidrug resistance protein D"/>
    <property type="match status" value="1"/>
</dbReference>
<keyword evidence="3 6" id="KW-0812">Transmembrane</keyword>
<gene>
    <name evidence="8" type="ORF">PZE19_16645</name>
</gene>
<feature type="transmembrane region" description="Helical" evidence="6">
    <location>
        <begin position="277"/>
        <end position="298"/>
    </location>
</feature>
<feature type="transmembrane region" description="Helical" evidence="6">
    <location>
        <begin position="402"/>
        <end position="423"/>
    </location>
</feature>
<dbReference type="SUPFAM" id="SSF103473">
    <property type="entry name" value="MFS general substrate transporter"/>
    <property type="match status" value="1"/>
</dbReference>
<evidence type="ECO:0000256" key="4">
    <source>
        <dbReference type="ARBA" id="ARBA00022989"/>
    </source>
</evidence>
<organism evidence="8 9">
    <name type="scientific">Paludisphaera mucosa</name>
    <dbReference type="NCBI Taxonomy" id="3030827"/>
    <lineage>
        <taxon>Bacteria</taxon>
        <taxon>Pseudomonadati</taxon>
        <taxon>Planctomycetota</taxon>
        <taxon>Planctomycetia</taxon>
        <taxon>Isosphaerales</taxon>
        <taxon>Isosphaeraceae</taxon>
        <taxon>Paludisphaera</taxon>
    </lineage>
</organism>
<feature type="domain" description="Major facilitator superfamily (MFS) profile" evidence="7">
    <location>
        <begin position="20"/>
        <end position="532"/>
    </location>
</feature>
<dbReference type="RefSeq" id="WP_277861758.1">
    <property type="nucleotide sequence ID" value="NZ_JARRAG010000002.1"/>
</dbReference>
<keyword evidence="9" id="KW-1185">Reference proteome</keyword>
<keyword evidence="5 6" id="KW-0472">Membrane</keyword>
<dbReference type="Proteomes" id="UP001216907">
    <property type="component" value="Unassembled WGS sequence"/>
</dbReference>
<dbReference type="InterPro" id="IPR020846">
    <property type="entry name" value="MFS_dom"/>
</dbReference>
<keyword evidence="2" id="KW-0813">Transport</keyword>
<protein>
    <submittedName>
        <fullName evidence="8">MFS transporter</fullName>
    </submittedName>
</protein>
<evidence type="ECO:0000313" key="8">
    <source>
        <dbReference type="EMBL" id="MDG3005422.1"/>
    </source>
</evidence>
<dbReference type="InterPro" id="IPR011701">
    <property type="entry name" value="MFS"/>
</dbReference>
<evidence type="ECO:0000256" key="6">
    <source>
        <dbReference type="SAM" id="Phobius"/>
    </source>
</evidence>
<name>A0ABT6FCW2_9BACT</name>
<keyword evidence="4 6" id="KW-1133">Transmembrane helix</keyword>
<dbReference type="PANTHER" id="PTHR23501">
    <property type="entry name" value="MAJOR FACILITATOR SUPERFAMILY"/>
    <property type="match status" value="1"/>
</dbReference>
<dbReference type="Gene3D" id="1.20.1250.20">
    <property type="entry name" value="MFS general substrate transporter like domains"/>
    <property type="match status" value="1"/>
</dbReference>
<accession>A0ABT6FCW2</accession>